<evidence type="ECO:0000256" key="1">
    <source>
        <dbReference type="ARBA" id="ARBA00004202"/>
    </source>
</evidence>
<evidence type="ECO:0000259" key="10">
    <source>
        <dbReference type="PROSITE" id="PS50893"/>
    </source>
</evidence>
<dbReference type="PROSITE" id="PS00211">
    <property type="entry name" value="ABC_TRANSPORTER_1"/>
    <property type="match status" value="1"/>
</dbReference>
<dbReference type="SUPFAM" id="SSF52540">
    <property type="entry name" value="P-loop containing nucleoside triphosphate hydrolases"/>
    <property type="match status" value="1"/>
</dbReference>
<keyword evidence="4" id="KW-0410">Iron transport</keyword>
<protein>
    <submittedName>
        <fullName evidence="11">ABC transporter ATP-binding protein</fullName>
    </submittedName>
</protein>
<dbReference type="Gene3D" id="3.40.50.300">
    <property type="entry name" value="P-loop containing nucleotide triphosphate hydrolases"/>
    <property type="match status" value="1"/>
</dbReference>
<proteinExistence type="predicted"/>
<dbReference type="GO" id="GO:0005524">
    <property type="term" value="F:ATP binding"/>
    <property type="evidence" value="ECO:0007669"/>
    <property type="project" value="UniProtKB-KW"/>
</dbReference>
<keyword evidence="9" id="KW-0472">Membrane</keyword>
<evidence type="ECO:0000256" key="9">
    <source>
        <dbReference type="ARBA" id="ARBA00023136"/>
    </source>
</evidence>
<dbReference type="SMART" id="SM00382">
    <property type="entry name" value="AAA"/>
    <property type="match status" value="1"/>
</dbReference>
<dbReference type="FunFam" id="3.40.50.300:FF:000134">
    <property type="entry name" value="Iron-enterobactin ABC transporter ATP-binding protein"/>
    <property type="match status" value="1"/>
</dbReference>
<dbReference type="EMBL" id="JAAXZR010000014">
    <property type="protein sequence ID" value="NLT79325.1"/>
    <property type="molecule type" value="Genomic_DNA"/>
</dbReference>
<evidence type="ECO:0000256" key="8">
    <source>
        <dbReference type="ARBA" id="ARBA00023065"/>
    </source>
</evidence>
<evidence type="ECO:0000256" key="3">
    <source>
        <dbReference type="ARBA" id="ARBA00022475"/>
    </source>
</evidence>
<dbReference type="PANTHER" id="PTHR42771">
    <property type="entry name" value="IRON(3+)-HYDROXAMATE IMPORT ATP-BINDING PROTEIN FHUC"/>
    <property type="match status" value="1"/>
</dbReference>
<dbReference type="InterPro" id="IPR003593">
    <property type="entry name" value="AAA+_ATPase"/>
</dbReference>
<keyword evidence="3" id="KW-1003">Cell membrane</keyword>
<dbReference type="PROSITE" id="PS50893">
    <property type="entry name" value="ABC_TRANSPORTER_2"/>
    <property type="match status" value="1"/>
</dbReference>
<name>A0A971IBX1_9BIFI</name>
<dbReference type="GO" id="GO:0006826">
    <property type="term" value="P:iron ion transport"/>
    <property type="evidence" value="ECO:0007669"/>
    <property type="project" value="UniProtKB-KW"/>
</dbReference>
<comment type="caution">
    <text evidence="11">The sequence shown here is derived from an EMBL/GenBank/DDBJ whole genome shotgun (WGS) entry which is preliminary data.</text>
</comment>
<evidence type="ECO:0000313" key="11">
    <source>
        <dbReference type="EMBL" id="NLT79325.1"/>
    </source>
</evidence>
<dbReference type="InterPro" id="IPR003439">
    <property type="entry name" value="ABC_transporter-like_ATP-bd"/>
</dbReference>
<dbReference type="GO" id="GO:0016887">
    <property type="term" value="F:ATP hydrolysis activity"/>
    <property type="evidence" value="ECO:0007669"/>
    <property type="project" value="InterPro"/>
</dbReference>
<dbReference type="InterPro" id="IPR051535">
    <property type="entry name" value="Siderophore_ABC-ATPase"/>
</dbReference>
<feature type="domain" description="ABC transporter" evidence="10">
    <location>
        <begin position="1"/>
        <end position="237"/>
    </location>
</feature>
<dbReference type="InterPro" id="IPR027417">
    <property type="entry name" value="P-loop_NTPase"/>
</dbReference>
<organism evidence="11 12">
    <name type="scientific">Bifidobacterium crudilactis</name>
    <dbReference type="NCBI Taxonomy" id="327277"/>
    <lineage>
        <taxon>Bacteria</taxon>
        <taxon>Bacillati</taxon>
        <taxon>Actinomycetota</taxon>
        <taxon>Actinomycetes</taxon>
        <taxon>Bifidobacteriales</taxon>
        <taxon>Bifidobacteriaceae</taxon>
        <taxon>Bifidobacterium</taxon>
    </lineage>
</organism>
<dbReference type="PANTHER" id="PTHR42771:SF2">
    <property type="entry name" value="IRON(3+)-HYDROXAMATE IMPORT ATP-BINDING PROTEIN FHUC"/>
    <property type="match status" value="1"/>
</dbReference>
<keyword evidence="8" id="KW-0406">Ion transport</keyword>
<evidence type="ECO:0000256" key="5">
    <source>
        <dbReference type="ARBA" id="ARBA00022741"/>
    </source>
</evidence>
<dbReference type="Pfam" id="PF00005">
    <property type="entry name" value="ABC_tran"/>
    <property type="match status" value="1"/>
</dbReference>
<reference evidence="11" key="2">
    <citation type="submission" date="2020-01" db="EMBL/GenBank/DDBJ databases">
        <authorList>
            <person name="Campanaro S."/>
        </authorList>
    </citation>
    <scope>NUCLEOTIDE SEQUENCE</scope>
    <source>
        <strain evidence="11">AS01afH2WH_6</strain>
    </source>
</reference>
<dbReference type="InterPro" id="IPR017871">
    <property type="entry name" value="ABC_transporter-like_CS"/>
</dbReference>
<keyword evidence="5" id="KW-0547">Nucleotide-binding</keyword>
<dbReference type="GO" id="GO:0005886">
    <property type="term" value="C:plasma membrane"/>
    <property type="evidence" value="ECO:0007669"/>
    <property type="project" value="UniProtKB-SubCell"/>
</dbReference>
<reference evidence="11" key="1">
    <citation type="journal article" date="2020" name="Biotechnol. Biofuels">
        <title>New insights from the biogas microbiome by comprehensive genome-resolved metagenomics of nearly 1600 species originating from multiple anaerobic digesters.</title>
        <authorList>
            <person name="Campanaro S."/>
            <person name="Treu L."/>
            <person name="Rodriguez-R L.M."/>
            <person name="Kovalovszki A."/>
            <person name="Ziels R.M."/>
            <person name="Maus I."/>
            <person name="Zhu X."/>
            <person name="Kougias P.G."/>
            <person name="Basile A."/>
            <person name="Luo G."/>
            <person name="Schluter A."/>
            <person name="Konstantinidis K.T."/>
            <person name="Angelidaki I."/>
        </authorList>
    </citation>
    <scope>NUCLEOTIDE SEQUENCE</scope>
    <source>
        <strain evidence="11">AS01afH2WH_6</strain>
    </source>
</reference>
<keyword evidence="7" id="KW-0408">Iron</keyword>
<keyword evidence="2" id="KW-0813">Transport</keyword>
<evidence type="ECO:0000256" key="7">
    <source>
        <dbReference type="ARBA" id="ARBA00023004"/>
    </source>
</evidence>
<dbReference type="CDD" id="cd03214">
    <property type="entry name" value="ABC_Iron-Siderophores_B12_Hemin"/>
    <property type="match status" value="1"/>
</dbReference>
<gene>
    <name evidence="11" type="ORF">GXW98_03435</name>
</gene>
<dbReference type="Proteomes" id="UP000767327">
    <property type="component" value="Unassembled WGS sequence"/>
</dbReference>
<comment type="subcellular location">
    <subcellularLocation>
        <location evidence="1">Cell membrane</location>
        <topology evidence="1">Peripheral membrane protein</topology>
    </subcellularLocation>
</comment>
<evidence type="ECO:0000256" key="2">
    <source>
        <dbReference type="ARBA" id="ARBA00022448"/>
    </source>
</evidence>
<keyword evidence="6 11" id="KW-0067">ATP-binding</keyword>
<sequence>MQASNLSVGYGTHIVVNDIDLDIRPGSVGAIIGPNGCGKSTLLRALARLLKTGNGAVLLNGQDIARMPTKLVATKVGLLPQSSIAPEGITVNDLVSRGRYPYHRFSGTWSAEDQSAVDHALQVTGMTALAGRPVDELSGGQRQRAWIALTLAQQTGILLLDEPTTYLDVAYQLEVLDLLSDLNITEGTTIVMVLHDVNLAARYADWILAMHEGRCEALGAPSEILTEGLVQQVFGIHAAMIADPVSGLPMMIADRGHSLQERRQRHSPHREDEPR</sequence>
<evidence type="ECO:0000256" key="6">
    <source>
        <dbReference type="ARBA" id="ARBA00022840"/>
    </source>
</evidence>
<dbReference type="AlphaFoldDB" id="A0A971IBX1"/>
<evidence type="ECO:0000313" key="12">
    <source>
        <dbReference type="Proteomes" id="UP000767327"/>
    </source>
</evidence>
<accession>A0A971IBX1</accession>
<evidence type="ECO:0000256" key="4">
    <source>
        <dbReference type="ARBA" id="ARBA00022496"/>
    </source>
</evidence>